<evidence type="ECO:0000313" key="2">
    <source>
        <dbReference type="Proteomes" id="UP000032266"/>
    </source>
</evidence>
<dbReference type="Proteomes" id="UP000032266">
    <property type="component" value="Chromosome"/>
</dbReference>
<dbReference type="HOGENOM" id="CLU_2633125_0_0_6"/>
<reference evidence="1 2" key="1">
    <citation type="submission" date="2014-01" db="EMBL/GenBank/DDBJ databases">
        <title>Full genme sequencing of cellulolytic bacterium Gynuella sunshinyii YC6258T gen. nov., sp. nov.</title>
        <authorList>
            <person name="Khan H."/>
            <person name="Chung E.J."/>
            <person name="Chung Y.R."/>
        </authorList>
    </citation>
    <scope>NUCLEOTIDE SEQUENCE [LARGE SCALE GENOMIC DNA]</scope>
    <source>
        <strain evidence="1 2">YC6258</strain>
    </source>
</reference>
<dbReference type="EMBL" id="CP007142">
    <property type="protein sequence ID" value="AJQ93899.1"/>
    <property type="molecule type" value="Genomic_DNA"/>
</dbReference>
<organism evidence="1 2">
    <name type="scientific">Gynuella sunshinyii YC6258</name>
    <dbReference type="NCBI Taxonomy" id="1445510"/>
    <lineage>
        <taxon>Bacteria</taxon>
        <taxon>Pseudomonadati</taxon>
        <taxon>Pseudomonadota</taxon>
        <taxon>Gammaproteobacteria</taxon>
        <taxon>Oceanospirillales</taxon>
        <taxon>Saccharospirillaceae</taxon>
        <taxon>Gynuella</taxon>
    </lineage>
</organism>
<dbReference type="KEGG" id="gsn:YC6258_01855"/>
<protein>
    <submittedName>
        <fullName evidence="1">Uncharacterized protein</fullName>
    </submittedName>
</protein>
<accession>A0A0C5VU43</accession>
<dbReference type="AlphaFoldDB" id="A0A0C5VU43"/>
<proteinExistence type="predicted"/>
<evidence type="ECO:0000313" key="1">
    <source>
        <dbReference type="EMBL" id="AJQ93899.1"/>
    </source>
</evidence>
<sequence>MAVLAGLYQNYACFLSDFLVSRIRNPGSTSSFVLFVNDSAVILKNYQSSFGLSRNYLMPELLSNGLQKALKNAKKLQ</sequence>
<keyword evidence="2" id="KW-1185">Reference proteome</keyword>
<gene>
    <name evidence="1" type="ORF">YC6258_01855</name>
</gene>
<name>A0A0C5VU43_9GAMM</name>